<keyword evidence="9" id="KW-1185">Reference proteome</keyword>
<feature type="region of interest" description="Disordered" evidence="6">
    <location>
        <begin position="832"/>
        <end position="895"/>
    </location>
</feature>
<protein>
    <recommendedName>
        <fullName evidence="7">Clathrin/coatomer adaptor adaptin-like N-terminal domain-containing protein</fullName>
    </recommendedName>
</protein>
<evidence type="ECO:0000256" key="1">
    <source>
        <dbReference type="ARBA" id="ARBA00004308"/>
    </source>
</evidence>
<evidence type="ECO:0000313" key="9">
    <source>
        <dbReference type="Proteomes" id="UP000566819"/>
    </source>
</evidence>
<organism evidence="8 9">
    <name type="scientific">Cudoniella acicularis</name>
    <dbReference type="NCBI Taxonomy" id="354080"/>
    <lineage>
        <taxon>Eukaryota</taxon>
        <taxon>Fungi</taxon>
        <taxon>Dikarya</taxon>
        <taxon>Ascomycota</taxon>
        <taxon>Pezizomycotina</taxon>
        <taxon>Leotiomycetes</taxon>
        <taxon>Helotiales</taxon>
        <taxon>Tricladiaceae</taxon>
        <taxon>Cudoniella</taxon>
    </lineage>
</organism>
<comment type="subcellular location">
    <subcellularLocation>
        <location evidence="1">Endomembrane system</location>
    </subcellularLocation>
</comment>
<feature type="compositionally biased region" description="Basic and acidic residues" evidence="6">
    <location>
        <begin position="855"/>
        <end position="880"/>
    </location>
</feature>
<proteinExistence type="inferred from homology"/>
<dbReference type="SUPFAM" id="SSF48371">
    <property type="entry name" value="ARM repeat"/>
    <property type="match status" value="1"/>
</dbReference>
<dbReference type="GO" id="GO:0012505">
    <property type="term" value="C:endomembrane system"/>
    <property type="evidence" value="ECO:0007669"/>
    <property type="project" value="UniProtKB-SubCell"/>
</dbReference>
<dbReference type="PANTHER" id="PTHR11134">
    <property type="entry name" value="ADAPTOR COMPLEX SUBUNIT BETA FAMILY MEMBER"/>
    <property type="match status" value="1"/>
</dbReference>
<dbReference type="Gene3D" id="1.25.10.10">
    <property type="entry name" value="Leucine-rich Repeat Variant"/>
    <property type="match status" value="1"/>
</dbReference>
<keyword evidence="3" id="KW-0813">Transport</keyword>
<dbReference type="EMBL" id="JAAMPI010000569">
    <property type="protein sequence ID" value="KAF4630261.1"/>
    <property type="molecule type" value="Genomic_DNA"/>
</dbReference>
<dbReference type="InterPro" id="IPR002553">
    <property type="entry name" value="Clathrin/coatomer_adapt-like_N"/>
</dbReference>
<feature type="domain" description="Clathrin/coatomer adaptor adaptin-like N-terminal" evidence="7">
    <location>
        <begin position="38"/>
        <end position="624"/>
    </location>
</feature>
<evidence type="ECO:0000256" key="4">
    <source>
        <dbReference type="ARBA" id="ARBA00022927"/>
    </source>
</evidence>
<sequence length="1242" mass="137039">MESISRISSLLESARELTLDAAQSARSSRSSTKTLPAAQIKKLLDSRNDREVLDGLRKVISMMYRSQPCLTFFSSVVKNVASPNIEIKKLVYIYLLNHAEQEPDLALLSINTIQKSLSDGNPQVRALALKTMSGIRVPVISQIVSLAIKKGLGDMSPYVRKAAALAIPKCYRLDPNTLPQLLEYLSTLLGDKQYYVAGAAVKAFMEVCPERIDLIHQHYRSLVKKLVDMDEWSQLVTLRLMTIYSRKCFPQRSQRVKKSNGARGFYGDEEEEVQEDVAEVVQVLDPDLELLLKTTKPLLQSRNSAVVVAVTRCYLNLGTQEYINSAIGPLIALLRGPQDIQHISLYNIVSVCLTRPEAFVKYASHFLVRATDPPQVWELKLEVLTLIFPHCDAYLKSIILNELEHFSQGSDKELVREAVRAIGRCAQSDSRTSARCLRLLLKQITSLDGNLVAESLTVIRHLIQQDPASHTNTVIRLAKNLDTATNPRARASIIWLVGEFAGSDGENNIAPDVLRILAKGFADEAEPAKLQIVLLAAKVYLHYLNRTNATPNIVKPSQPPPLTDYSSAGGNEGFAEFDEKVESSYVEPETEHPIVILWNYILLLARYDTSYDLRDRTRLYKALLVVPSSTQLASLMLLAPKPVPHTPSPSESRTGFTLGSASLVVGEDTGLHGLRGYEALPYWVQAGKEPDPSLRDTDISKMEYDEKRLVPASERLDSAIKDTRTASPSRTNGFGAASAGKEKSLDDWLAESEAEEESEEETDEDAEESEEEDASSEEGSEQLLPAERAQAAAVSSEDISTEDMEIVPWAPPSAGPLVENAYTAIAPRSRSLYGRHNISPRGRSASPTTHSHRSGRSDSTDRQRRRDLTSARSGDSRIRDTIFPGSAQQLLPAGPPIESTQAATVSEDHSHSATIPSVSTLPAAQPSAAPIFSQQIRDRTFSTLPDMQLSAAPMLTFSEETMASAVFSQEAQSRTVSALASAQPAAATMSVLKQNIQDRTISALPATEPSATPLLIFGQERLVEDITISLQDASRLIFRRQTRTAARSFIVLSLAGRDHFRVRKADPTDTASMVNALQLQSKAPTITLAVASDQGKRIKLAAPTTILEEARAQKLDMALVVSRLDAGEVVRRLEDFEEPGEELRHKEPQPSLTVNEIVKRNGKPIQILIWDGSRWEIGTKNVTYSLTEEKVRFYMLKVKGVRPYDCEGTRLNVEDCFRGAQKDSPPTIYLCLPEQASSAIEL</sequence>
<evidence type="ECO:0000259" key="7">
    <source>
        <dbReference type="Pfam" id="PF01602"/>
    </source>
</evidence>
<evidence type="ECO:0000256" key="2">
    <source>
        <dbReference type="ARBA" id="ARBA00006613"/>
    </source>
</evidence>
<evidence type="ECO:0000256" key="3">
    <source>
        <dbReference type="ARBA" id="ARBA00022448"/>
    </source>
</evidence>
<dbReference type="InterPro" id="IPR011989">
    <property type="entry name" value="ARM-like"/>
</dbReference>
<evidence type="ECO:0000313" key="8">
    <source>
        <dbReference type="EMBL" id="KAF4630261.1"/>
    </source>
</evidence>
<feature type="region of interest" description="Disordered" evidence="6">
    <location>
        <begin position="713"/>
        <end position="815"/>
    </location>
</feature>
<name>A0A8H4RK48_9HELO</name>
<dbReference type="GO" id="GO:0006886">
    <property type="term" value="P:intracellular protein transport"/>
    <property type="evidence" value="ECO:0007669"/>
    <property type="project" value="InterPro"/>
</dbReference>
<dbReference type="Proteomes" id="UP000566819">
    <property type="component" value="Unassembled WGS sequence"/>
</dbReference>
<dbReference type="OrthoDB" id="10254310at2759"/>
<reference evidence="8 9" key="1">
    <citation type="submission" date="2020-03" db="EMBL/GenBank/DDBJ databases">
        <title>Draft Genome Sequence of Cudoniella acicularis.</title>
        <authorList>
            <person name="Buettner E."/>
            <person name="Kellner H."/>
        </authorList>
    </citation>
    <scope>NUCLEOTIDE SEQUENCE [LARGE SCALE GENOMIC DNA]</scope>
    <source>
        <strain evidence="8 9">DSM 108380</strain>
    </source>
</reference>
<dbReference type="Pfam" id="PF01602">
    <property type="entry name" value="Adaptin_N"/>
    <property type="match status" value="1"/>
</dbReference>
<comment type="caution">
    <text evidence="8">The sequence shown here is derived from an EMBL/GenBank/DDBJ whole genome shotgun (WGS) entry which is preliminary data.</text>
</comment>
<keyword evidence="4" id="KW-0653">Protein transport</keyword>
<dbReference type="GO" id="GO:0030117">
    <property type="term" value="C:membrane coat"/>
    <property type="evidence" value="ECO:0007669"/>
    <property type="project" value="InterPro"/>
</dbReference>
<gene>
    <name evidence="8" type="ORF">G7Y89_g7879</name>
</gene>
<keyword evidence="5" id="KW-0472">Membrane</keyword>
<feature type="compositionally biased region" description="Acidic residues" evidence="6">
    <location>
        <begin position="748"/>
        <end position="780"/>
    </location>
</feature>
<dbReference type="GO" id="GO:0016192">
    <property type="term" value="P:vesicle-mediated transport"/>
    <property type="evidence" value="ECO:0007669"/>
    <property type="project" value="InterPro"/>
</dbReference>
<dbReference type="InterPro" id="IPR026739">
    <property type="entry name" value="AP_beta"/>
</dbReference>
<comment type="similarity">
    <text evidence="2">Belongs to the adaptor complexes large subunit family.</text>
</comment>
<accession>A0A8H4RK48</accession>
<evidence type="ECO:0000256" key="6">
    <source>
        <dbReference type="SAM" id="MobiDB-lite"/>
    </source>
</evidence>
<dbReference type="AlphaFoldDB" id="A0A8H4RK48"/>
<evidence type="ECO:0000256" key="5">
    <source>
        <dbReference type="ARBA" id="ARBA00023136"/>
    </source>
</evidence>
<dbReference type="InterPro" id="IPR016024">
    <property type="entry name" value="ARM-type_fold"/>
</dbReference>
<feature type="compositionally biased region" description="Basic and acidic residues" evidence="6">
    <location>
        <begin position="713"/>
        <end position="724"/>
    </location>
</feature>